<dbReference type="OrthoDB" id="3366823at2759"/>
<comment type="caution">
    <text evidence="6">The sequence shown here is derived from an EMBL/GenBank/DDBJ whole genome shotgun (WGS) entry which is preliminary data.</text>
</comment>
<dbReference type="InterPro" id="IPR050529">
    <property type="entry name" value="CYP450_sterol_14alpha_dmase"/>
</dbReference>
<accession>A0A4Q2DNP6</accession>
<keyword evidence="7" id="KW-1185">Reference proteome</keyword>
<evidence type="ECO:0000256" key="4">
    <source>
        <dbReference type="ARBA" id="ARBA00023004"/>
    </source>
</evidence>
<name>A0A4Q2DNP6_9AGAR</name>
<keyword evidence="4 5" id="KW-0408">Iron</keyword>
<dbReference type="GO" id="GO:0020037">
    <property type="term" value="F:heme binding"/>
    <property type="evidence" value="ECO:0007669"/>
    <property type="project" value="InterPro"/>
</dbReference>
<dbReference type="InterPro" id="IPR036396">
    <property type="entry name" value="Cyt_P450_sf"/>
</dbReference>
<dbReference type="PANTHER" id="PTHR24304:SF2">
    <property type="entry name" value="24-HYDROXYCHOLESTEROL 7-ALPHA-HYDROXYLASE"/>
    <property type="match status" value="1"/>
</dbReference>
<evidence type="ECO:0000313" key="6">
    <source>
        <dbReference type="EMBL" id="RXW21890.1"/>
    </source>
</evidence>
<dbReference type="GO" id="GO:0016705">
    <property type="term" value="F:oxidoreductase activity, acting on paired donors, with incorporation or reduction of molecular oxygen"/>
    <property type="evidence" value="ECO:0007669"/>
    <property type="project" value="InterPro"/>
</dbReference>
<comment type="cofactor">
    <cofactor evidence="5">
        <name>heme</name>
        <dbReference type="ChEBI" id="CHEBI:30413"/>
    </cofactor>
</comment>
<dbReference type="InterPro" id="IPR002401">
    <property type="entry name" value="Cyt_P450_E_grp-I"/>
</dbReference>
<evidence type="ECO:0000256" key="2">
    <source>
        <dbReference type="ARBA" id="ARBA00022617"/>
    </source>
</evidence>
<dbReference type="STRING" id="2316362.A0A4Q2DNP6"/>
<dbReference type="Pfam" id="PF00067">
    <property type="entry name" value="p450"/>
    <property type="match status" value="1"/>
</dbReference>
<dbReference type="GO" id="GO:0005506">
    <property type="term" value="F:iron ion binding"/>
    <property type="evidence" value="ECO:0007669"/>
    <property type="project" value="InterPro"/>
</dbReference>
<evidence type="ECO:0008006" key="8">
    <source>
        <dbReference type="Google" id="ProtNLM"/>
    </source>
</evidence>
<reference evidence="6 7" key="1">
    <citation type="submission" date="2019-01" db="EMBL/GenBank/DDBJ databases">
        <title>Draft genome sequence of Psathyrella aberdarensis IHI B618.</title>
        <authorList>
            <person name="Buettner E."/>
            <person name="Kellner H."/>
        </authorList>
    </citation>
    <scope>NUCLEOTIDE SEQUENCE [LARGE SCALE GENOMIC DNA]</scope>
    <source>
        <strain evidence="6 7">IHI B618</strain>
    </source>
</reference>
<evidence type="ECO:0000313" key="7">
    <source>
        <dbReference type="Proteomes" id="UP000290288"/>
    </source>
</evidence>
<dbReference type="AlphaFoldDB" id="A0A4Q2DNP6"/>
<protein>
    <recommendedName>
        <fullName evidence="8">Cytochrome P450</fullName>
    </recommendedName>
</protein>
<dbReference type="EMBL" id="SDEE01000091">
    <property type="protein sequence ID" value="RXW21890.1"/>
    <property type="molecule type" value="Genomic_DNA"/>
</dbReference>
<dbReference type="InterPro" id="IPR001128">
    <property type="entry name" value="Cyt_P450"/>
</dbReference>
<evidence type="ECO:0000256" key="1">
    <source>
        <dbReference type="ARBA" id="ARBA00010617"/>
    </source>
</evidence>
<keyword evidence="2 5" id="KW-0349">Heme</keyword>
<evidence type="ECO:0000256" key="3">
    <source>
        <dbReference type="ARBA" id="ARBA00022723"/>
    </source>
</evidence>
<proteinExistence type="inferred from homology"/>
<dbReference type="PRINTS" id="PR00463">
    <property type="entry name" value="EP450I"/>
</dbReference>
<sequence length="462" mass="51931">MLPLQDPSRLVENVPSNPTLALTFALCSLPALAGYYYLYQHDKSRSFADGPRRIRGDGFPWFGYSPERQPRSRSKVSQGPLHQIVAWGKRLAIVTKPMLLVRIESESKSVNTFTPRQDKIGALTGLQDPARLTEVMEERILPITIKALSPSGLISSGLQAAFDQALMSITSELIAKLRASQGHATIRLSDYVFQSIFRATAAAFFGPTFPSSDPDTWSDFSTLISEIHILNSSISKWPLIARKARSARTSMMRTFVRYLEDWWYADGYDRIDGISPMVERFLLAAKEEELGLEEAAGCLFSVFWDAVVNVSSTSFWLMAQVLEDDSTSRAITSEARSRSDYSKARILDSTVHETLRWAPLPQPVRHTAADMAIDVDGKRYIIHSGTQIIADMSDFHFDEDLYAEAQGFNARRFLDDSLPLPRPFGEGKHMCKGMHLAKLQIKSFISTSFRVFDFKSFSRSLD</sequence>
<evidence type="ECO:0000256" key="5">
    <source>
        <dbReference type="PIRSR" id="PIRSR602401-1"/>
    </source>
</evidence>
<feature type="binding site" description="axial binding residue" evidence="5">
    <location>
        <position position="431"/>
    </location>
    <ligand>
        <name>heme</name>
        <dbReference type="ChEBI" id="CHEBI:30413"/>
    </ligand>
    <ligandPart>
        <name>Fe</name>
        <dbReference type="ChEBI" id="CHEBI:18248"/>
    </ligandPart>
</feature>
<dbReference type="GO" id="GO:0008395">
    <property type="term" value="F:steroid hydroxylase activity"/>
    <property type="evidence" value="ECO:0007669"/>
    <property type="project" value="TreeGrafter"/>
</dbReference>
<organism evidence="6 7">
    <name type="scientific">Candolleomyces aberdarensis</name>
    <dbReference type="NCBI Taxonomy" id="2316362"/>
    <lineage>
        <taxon>Eukaryota</taxon>
        <taxon>Fungi</taxon>
        <taxon>Dikarya</taxon>
        <taxon>Basidiomycota</taxon>
        <taxon>Agaricomycotina</taxon>
        <taxon>Agaricomycetes</taxon>
        <taxon>Agaricomycetidae</taxon>
        <taxon>Agaricales</taxon>
        <taxon>Agaricineae</taxon>
        <taxon>Psathyrellaceae</taxon>
        <taxon>Candolleomyces</taxon>
    </lineage>
</organism>
<dbReference type="Proteomes" id="UP000290288">
    <property type="component" value="Unassembled WGS sequence"/>
</dbReference>
<dbReference type="Gene3D" id="1.10.630.10">
    <property type="entry name" value="Cytochrome P450"/>
    <property type="match status" value="1"/>
</dbReference>
<comment type="similarity">
    <text evidence="1">Belongs to the cytochrome P450 family.</text>
</comment>
<keyword evidence="3 5" id="KW-0479">Metal-binding</keyword>
<dbReference type="SUPFAM" id="SSF48264">
    <property type="entry name" value="Cytochrome P450"/>
    <property type="match status" value="1"/>
</dbReference>
<dbReference type="PANTHER" id="PTHR24304">
    <property type="entry name" value="CYTOCHROME P450 FAMILY 7"/>
    <property type="match status" value="1"/>
</dbReference>
<gene>
    <name evidence="6" type="ORF">EST38_g3964</name>
</gene>